<organism evidence="7 8">
    <name type="scientific">Cohnella luojiensis</name>
    <dbReference type="NCBI Taxonomy" id="652876"/>
    <lineage>
        <taxon>Bacteria</taxon>
        <taxon>Bacillati</taxon>
        <taxon>Bacillota</taxon>
        <taxon>Bacilli</taxon>
        <taxon>Bacillales</taxon>
        <taxon>Paenibacillaceae</taxon>
        <taxon>Cohnella</taxon>
    </lineage>
</organism>
<dbReference type="PANTHER" id="PTHR47053:SF1">
    <property type="entry name" value="MUREIN DD-ENDOPEPTIDASE MEPH-RELATED"/>
    <property type="match status" value="1"/>
</dbReference>
<dbReference type="GO" id="GO:0008234">
    <property type="term" value="F:cysteine-type peptidase activity"/>
    <property type="evidence" value="ECO:0007669"/>
    <property type="project" value="UniProtKB-KW"/>
</dbReference>
<evidence type="ECO:0000313" key="8">
    <source>
        <dbReference type="Proteomes" id="UP000297900"/>
    </source>
</evidence>
<keyword evidence="8" id="KW-1185">Reference proteome</keyword>
<dbReference type="PANTHER" id="PTHR47053">
    <property type="entry name" value="MUREIN DD-ENDOPEPTIDASE MEPH-RELATED"/>
    <property type="match status" value="1"/>
</dbReference>
<evidence type="ECO:0000313" key="7">
    <source>
        <dbReference type="EMBL" id="TFE28208.1"/>
    </source>
</evidence>
<keyword evidence="5" id="KW-0732">Signal</keyword>
<dbReference type="Pfam" id="PF00877">
    <property type="entry name" value="NLPC_P60"/>
    <property type="match status" value="1"/>
</dbReference>
<evidence type="ECO:0000256" key="3">
    <source>
        <dbReference type="ARBA" id="ARBA00022801"/>
    </source>
</evidence>
<dbReference type="GO" id="GO:0006508">
    <property type="term" value="P:proteolysis"/>
    <property type="evidence" value="ECO:0007669"/>
    <property type="project" value="UniProtKB-KW"/>
</dbReference>
<dbReference type="PROSITE" id="PS51935">
    <property type="entry name" value="NLPC_P60"/>
    <property type="match status" value="1"/>
</dbReference>
<reference evidence="7 8" key="1">
    <citation type="submission" date="2019-03" db="EMBL/GenBank/DDBJ databases">
        <title>Cohnella endophytica sp. nov., a novel endophytic bacterium isolated from bark of Sonneratia apetala.</title>
        <authorList>
            <person name="Tuo L."/>
        </authorList>
    </citation>
    <scope>NUCLEOTIDE SEQUENCE [LARGE SCALE GENOMIC DNA]</scope>
    <source>
        <strain evidence="7 8">CCTCC AB 208254</strain>
    </source>
</reference>
<evidence type="ECO:0000256" key="4">
    <source>
        <dbReference type="ARBA" id="ARBA00022807"/>
    </source>
</evidence>
<evidence type="ECO:0000256" key="2">
    <source>
        <dbReference type="ARBA" id="ARBA00022670"/>
    </source>
</evidence>
<dbReference type="SUPFAM" id="SSF54001">
    <property type="entry name" value="Cysteine proteinases"/>
    <property type="match status" value="1"/>
</dbReference>
<dbReference type="EMBL" id="SOMN01000007">
    <property type="protein sequence ID" value="TFE28208.1"/>
    <property type="molecule type" value="Genomic_DNA"/>
</dbReference>
<feature type="domain" description="NlpC/P60" evidence="6">
    <location>
        <begin position="56"/>
        <end position="184"/>
    </location>
</feature>
<dbReference type="RefSeq" id="WP_135151715.1">
    <property type="nucleotide sequence ID" value="NZ_SOMN01000007.1"/>
</dbReference>
<accession>A0A4Y8M140</accession>
<comment type="caution">
    <text evidence="7">The sequence shown here is derived from an EMBL/GenBank/DDBJ whole genome shotgun (WGS) entry which is preliminary data.</text>
</comment>
<dbReference type="AlphaFoldDB" id="A0A4Y8M140"/>
<evidence type="ECO:0000256" key="1">
    <source>
        <dbReference type="ARBA" id="ARBA00007074"/>
    </source>
</evidence>
<evidence type="ECO:0000259" key="6">
    <source>
        <dbReference type="PROSITE" id="PS51935"/>
    </source>
</evidence>
<dbReference type="Gene3D" id="3.90.1720.10">
    <property type="entry name" value="endopeptidase domain like (from Nostoc punctiforme)"/>
    <property type="match status" value="1"/>
</dbReference>
<sequence>MTKNIQFKKFIIGAACFMIMATGSGVVAGQQSAHAATVTANTAVQENAVTASSTSAQKKNAIIAHSKSLIGKVRYKFGVNNPSKLWFDCSSFTKYVFGKQGISLKWGSVAQSKQGSFVARKNLQKGDLIFLSVSKPGRINHVGIYIGGGLFIHNTIGSSHNGLLISNINSSSYTKRYITARRVG</sequence>
<dbReference type="InterPro" id="IPR051202">
    <property type="entry name" value="Peptidase_C40"/>
</dbReference>
<dbReference type="OrthoDB" id="9813118at2"/>
<evidence type="ECO:0000256" key="5">
    <source>
        <dbReference type="SAM" id="SignalP"/>
    </source>
</evidence>
<feature type="chain" id="PRO_5038515245" evidence="5">
    <location>
        <begin position="29"/>
        <end position="184"/>
    </location>
</feature>
<comment type="similarity">
    <text evidence="1">Belongs to the peptidase C40 family.</text>
</comment>
<keyword evidence="3" id="KW-0378">Hydrolase</keyword>
<keyword evidence="2" id="KW-0645">Protease</keyword>
<proteinExistence type="inferred from homology"/>
<dbReference type="InterPro" id="IPR000064">
    <property type="entry name" value="NLP_P60_dom"/>
</dbReference>
<dbReference type="InterPro" id="IPR038765">
    <property type="entry name" value="Papain-like_cys_pep_sf"/>
</dbReference>
<keyword evidence="4" id="KW-0788">Thiol protease</keyword>
<dbReference type="Proteomes" id="UP000297900">
    <property type="component" value="Unassembled WGS sequence"/>
</dbReference>
<gene>
    <name evidence="7" type="ORF">E2980_08305</name>
</gene>
<feature type="signal peptide" evidence="5">
    <location>
        <begin position="1"/>
        <end position="28"/>
    </location>
</feature>
<protein>
    <submittedName>
        <fullName evidence="7">NlpC/P60 family protein</fullName>
    </submittedName>
</protein>
<name>A0A4Y8M140_9BACL</name>